<keyword evidence="3" id="KW-1185">Reference proteome</keyword>
<feature type="region of interest" description="Disordered" evidence="1">
    <location>
        <begin position="249"/>
        <end position="316"/>
    </location>
</feature>
<proteinExistence type="predicted"/>
<feature type="compositionally biased region" description="Basic residues" evidence="1">
    <location>
        <begin position="41"/>
        <end position="53"/>
    </location>
</feature>
<evidence type="ECO:0000313" key="3">
    <source>
        <dbReference type="Proteomes" id="UP001316803"/>
    </source>
</evidence>
<dbReference type="AlphaFoldDB" id="A0AAN8ENH5"/>
<evidence type="ECO:0000256" key="1">
    <source>
        <dbReference type="SAM" id="MobiDB-lite"/>
    </source>
</evidence>
<dbReference type="EMBL" id="JAKLMC020000014">
    <property type="protein sequence ID" value="KAK5952590.1"/>
    <property type="molecule type" value="Genomic_DNA"/>
</dbReference>
<name>A0AAN8ENH5_9EURO</name>
<reference evidence="2 3" key="1">
    <citation type="submission" date="2022-12" db="EMBL/GenBank/DDBJ databases">
        <title>Genomic features and morphological characterization of a novel Knufia sp. strain isolated from spacecraft assembly facility.</title>
        <authorList>
            <person name="Teixeira M."/>
            <person name="Chander A.M."/>
            <person name="Stajich J.E."/>
            <person name="Venkateswaran K."/>
        </authorList>
    </citation>
    <scope>NUCLEOTIDE SEQUENCE [LARGE SCALE GENOMIC DNA]</scope>
    <source>
        <strain evidence="2 3">FJI-L2-BK-P2</strain>
    </source>
</reference>
<feature type="compositionally biased region" description="Polar residues" evidence="1">
    <location>
        <begin position="130"/>
        <end position="146"/>
    </location>
</feature>
<feature type="region of interest" description="Disordered" evidence="1">
    <location>
        <begin position="1"/>
        <end position="77"/>
    </location>
</feature>
<comment type="caution">
    <text evidence="2">The sequence shown here is derived from an EMBL/GenBank/DDBJ whole genome shotgun (WGS) entry which is preliminary data.</text>
</comment>
<feature type="region of interest" description="Disordered" evidence="1">
    <location>
        <begin position="117"/>
        <end position="147"/>
    </location>
</feature>
<dbReference type="Proteomes" id="UP001316803">
    <property type="component" value="Unassembled WGS sequence"/>
</dbReference>
<evidence type="ECO:0000313" key="2">
    <source>
        <dbReference type="EMBL" id="KAK5952590.1"/>
    </source>
</evidence>
<gene>
    <name evidence="2" type="ORF">OHC33_006182</name>
</gene>
<protein>
    <submittedName>
        <fullName evidence="2">Uncharacterized protein</fullName>
    </submittedName>
</protein>
<organism evidence="2 3">
    <name type="scientific">Knufia fluminis</name>
    <dbReference type="NCBI Taxonomy" id="191047"/>
    <lineage>
        <taxon>Eukaryota</taxon>
        <taxon>Fungi</taxon>
        <taxon>Dikarya</taxon>
        <taxon>Ascomycota</taxon>
        <taxon>Pezizomycotina</taxon>
        <taxon>Eurotiomycetes</taxon>
        <taxon>Chaetothyriomycetidae</taxon>
        <taxon>Chaetothyriales</taxon>
        <taxon>Trichomeriaceae</taxon>
        <taxon>Knufia</taxon>
    </lineage>
</organism>
<feature type="compositionally biased region" description="Polar residues" evidence="1">
    <location>
        <begin position="12"/>
        <end position="29"/>
    </location>
</feature>
<accession>A0AAN8ENH5</accession>
<sequence>MTQLTYYHRSAFSRQKPGSQRDPSLSPDSASEGDAHVYMARVRRNSQTGRKRHGSEQPESQRSIRPKAVTDANHLLAQTQPYSQATYASGHAVQYRGIPPPPQLVTSNWGYGQQQSFADARSPEGLGSPEHSTAGYSNYESSSFASDRNRTLSPLEYTPTHSAVSVEPAGSQDGLSAFLSNKRRSDSGSTNFLDRTLHHGASEPLAGIDAICDGDLDDWSLPRIQESAAPSSMMLPSGLQHVRDLDEPWSPLEVEDGGAFGGPAPSRPSHPPRVTQTPAPPIIRMPSRGAGRPGRRQGPLSLESRQNANDVRKERDKPRFAISLDIGLGPPLVLPVREFLPIGELNRPAYLPVENGSQTTAVPITMYDLPVVISCDKEEEAAKHIRGTLLRWFQRTLDCTQEGDWAWHWFNKGSDAFAGSIMKHICDYFKGDIPQHKILRDALALSFFNYIFIYSFNVPDERVNDVQRNLETQIPQDAEYISPSIINLYVKMLMLPPLRDVVKRTLKALELLLLEQQNARQWRRDLIFCVSFIVLAYLGRTQVSVLQFANQPARDSATVLTHQAATQQILEMEHEVADLIIKYHEQFLTPSPRRKASAAVATAAEQACEEHAQKFGLMERIQKIKADNLKNMPNSLDPQCDHVGDFIANNTNRICWKFVHAVIPDTGFKREADTAMVM</sequence>